<protein>
    <submittedName>
        <fullName evidence="1">Protein SUPPRESSOR OF npr1-1, CONSTITUTIVE 1</fullName>
    </submittedName>
</protein>
<dbReference type="SUPFAM" id="SSF52058">
    <property type="entry name" value="L domain-like"/>
    <property type="match status" value="1"/>
</dbReference>
<name>A0A6A1WTH1_9ROSI</name>
<sequence>MDFNPDNLIELKMRGSSSKNCGREINNIKQMWKGIQSLGNLKRFDLSGSQNLIETPDFTKVKNLEILDLEEFIWPFHIVFTRVHKTFNSSISILSLSTVRFLQLSGCRGLEEFPNMSSMECLEELYAHKTGITQFPSLNLRPKNMKTLRLGGFKALLRGKYSLFRCFSDLNGNEGIFHIKFVVGVSYVEMLHLEVARRGFLGFTYGPKIMYGSSLRVQMPDWFNNKSNGSSVTLPMHSECDENRKWLGYAMFFLYEKSGTSSQLDPWKVLASDEDTDPFSSICIQFDCEFFANFPQLPKAYVRGSRPSWWYEGCEFSEGSKVRAFIEGEEEGEKRVGRPLTTKVKAIKKHLQKLFKGRILNYGRLIVEQPPPRPHIGLLLLFEALLFETSAVETEAVEIMVSLARQSQRVGRCSRGIRLRYL</sequence>
<evidence type="ECO:0000313" key="1">
    <source>
        <dbReference type="EMBL" id="KAB1227067.1"/>
    </source>
</evidence>
<dbReference type="PANTHER" id="PTHR11017">
    <property type="entry name" value="LEUCINE-RICH REPEAT-CONTAINING PROTEIN"/>
    <property type="match status" value="1"/>
</dbReference>
<organism evidence="1 2">
    <name type="scientific">Morella rubra</name>
    <name type="common">Chinese bayberry</name>
    <dbReference type="NCBI Taxonomy" id="262757"/>
    <lineage>
        <taxon>Eukaryota</taxon>
        <taxon>Viridiplantae</taxon>
        <taxon>Streptophyta</taxon>
        <taxon>Embryophyta</taxon>
        <taxon>Tracheophyta</taxon>
        <taxon>Spermatophyta</taxon>
        <taxon>Magnoliopsida</taxon>
        <taxon>eudicotyledons</taxon>
        <taxon>Gunneridae</taxon>
        <taxon>Pentapetalae</taxon>
        <taxon>rosids</taxon>
        <taxon>fabids</taxon>
        <taxon>Fagales</taxon>
        <taxon>Myricaceae</taxon>
        <taxon>Morella</taxon>
    </lineage>
</organism>
<accession>A0A6A1WTH1</accession>
<dbReference type="InterPro" id="IPR044974">
    <property type="entry name" value="Disease_R_plants"/>
</dbReference>
<dbReference type="PANTHER" id="PTHR11017:SF559">
    <property type="entry name" value="DISEASE RESISTANCE PROTEIN CHL1"/>
    <property type="match status" value="1"/>
</dbReference>
<evidence type="ECO:0000313" key="2">
    <source>
        <dbReference type="Proteomes" id="UP000516437"/>
    </source>
</evidence>
<gene>
    <name evidence="1" type="ORF">CJ030_MR1G009584</name>
</gene>
<dbReference type="AlphaFoldDB" id="A0A6A1WTH1"/>
<dbReference type="EMBL" id="RXIC02000019">
    <property type="protein sequence ID" value="KAB1227067.1"/>
    <property type="molecule type" value="Genomic_DNA"/>
</dbReference>
<dbReference type="OrthoDB" id="1431299at2759"/>
<dbReference type="Gene3D" id="3.80.10.10">
    <property type="entry name" value="Ribonuclease Inhibitor"/>
    <property type="match status" value="1"/>
</dbReference>
<dbReference type="InterPro" id="IPR032675">
    <property type="entry name" value="LRR_dom_sf"/>
</dbReference>
<dbReference type="GO" id="GO:0006952">
    <property type="term" value="P:defense response"/>
    <property type="evidence" value="ECO:0007669"/>
    <property type="project" value="InterPro"/>
</dbReference>
<proteinExistence type="predicted"/>
<dbReference type="Proteomes" id="UP000516437">
    <property type="component" value="Chromosome 1"/>
</dbReference>
<comment type="caution">
    <text evidence="1">The sequence shown here is derived from an EMBL/GenBank/DDBJ whole genome shotgun (WGS) entry which is preliminary data.</text>
</comment>
<reference evidence="1 2" key="1">
    <citation type="journal article" date="2019" name="Plant Biotechnol. J.">
        <title>The red bayberry genome and genetic basis of sex determination.</title>
        <authorList>
            <person name="Jia H.M."/>
            <person name="Jia H.J."/>
            <person name="Cai Q.L."/>
            <person name="Wang Y."/>
            <person name="Zhao H.B."/>
            <person name="Yang W.F."/>
            <person name="Wang G.Y."/>
            <person name="Li Y.H."/>
            <person name="Zhan D.L."/>
            <person name="Shen Y.T."/>
            <person name="Niu Q.F."/>
            <person name="Chang L."/>
            <person name="Qiu J."/>
            <person name="Zhao L."/>
            <person name="Xie H.B."/>
            <person name="Fu W.Y."/>
            <person name="Jin J."/>
            <person name="Li X.W."/>
            <person name="Jiao Y."/>
            <person name="Zhou C.C."/>
            <person name="Tu T."/>
            <person name="Chai C.Y."/>
            <person name="Gao J.L."/>
            <person name="Fan L.J."/>
            <person name="van de Weg E."/>
            <person name="Wang J.Y."/>
            <person name="Gao Z.S."/>
        </authorList>
    </citation>
    <scope>NUCLEOTIDE SEQUENCE [LARGE SCALE GENOMIC DNA]</scope>
    <source>
        <tissue evidence="1">Leaves</tissue>
    </source>
</reference>
<keyword evidence="2" id="KW-1185">Reference proteome</keyword>